<evidence type="ECO:0000313" key="1">
    <source>
        <dbReference type="EMBL" id="KAG1908808.1"/>
    </source>
</evidence>
<gene>
    <name evidence="1" type="ORF">F5891DRAFT_974117</name>
</gene>
<comment type="caution">
    <text evidence="1">The sequence shown here is derived from an EMBL/GenBank/DDBJ whole genome shotgun (WGS) entry which is preliminary data.</text>
</comment>
<name>A0AAD4EQQ7_9AGAM</name>
<dbReference type="Proteomes" id="UP001195769">
    <property type="component" value="Unassembled WGS sequence"/>
</dbReference>
<sequence>MIPVACCLESCIVQYYQDTAQRSVRRIFKVAKVHLPVHILCHVANEDLESYLYHEALKILQQRPYTRPFLPEFGHFCARTVPAINSGSNFPLSSSFTSKYAHPHGAHRLSILRYGTQSSKWASRSAHHCINHQSFSPELGPAATSNVWTTHLWMRPLMYGMSSSMQSTTLVFSNMFYRQQVPGHVYVIARNTCELTYQGVGWTVHLRMLPEECVPIIASVHRNRTLRVYVINYTSSKTVQATRSSTLDSYFESVSQIAHELVALDETLLVANASAVL</sequence>
<keyword evidence="2" id="KW-1185">Reference proteome</keyword>
<accession>A0AAD4EQQ7</accession>
<organism evidence="1 2">
    <name type="scientific">Suillus fuscotomentosus</name>
    <dbReference type="NCBI Taxonomy" id="1912939"/>
    <lineage>
        <taxon>Eukaryota</taxon>
        <taxon>Fungi</taxon>
        <taxon>Dikarya</taxon>
        <taxon>Basidiomycota</taxon>
        <taxon>Agaricomycotina</taxon>
        <taxon>Agaricomycetes</taxon>
        <taxon>Agaricomycetidae</taxon>
        <taxon>Boletales</taxon>
        <taxon>Suillineae</taxon>
        <taxon>Suillaceae</taxon>
        <taxon>Suillus</taxon>
    </lineage>
</organism>
<evidence type="ECO:0000313" key="2">
    <source>
        <dbReference type="Proteomes" id="UP001195769"/>
    </source>
</evidence>
<protein>
    <submittedName>
        <fullName evidence="1">Uncharacterized protein</fullName>
    </submittedName>
</protein>
<dbReference type="AlphaFoldDB" id="A0AAD4EQQ7"/>
<dbReference type="EMBL" id="JABBWK010000001">
    <property type="protein sequence ID" value="KAG1908808.1"/>
    <property type="molecule type" value="Genomic_DNA"/>
</dbReference>
<reference evidence="1" key="1">
    <citation type="journal article" date="2020" name="New Phytol.">
        <title>Comparative genomics reveals dynamic genome evolution in host specialist ectomycorrhizal fungi.</title>
        <authorList>
            <person name="Lofgren L.A."/>
            <person name="Nguyen N.H."/>
            <person name="Vilgalys R."/>
            <person name="Ruytinx J."/>
            <person name="Liao H.L."/>
            <person name="Branco S."/>
            <person name="Kuo A."/>
            <person name="LaButti K."/>
            <person name="Lipzen A."/>
            <person name="Andreopoulos W."/>
            <person name="Pangilinan J."/>
            <person name="Riley R."/>
            <person name="Hundley H."/>
            <person name="Na H."/>
            <person name="Barry K."/>
            <person name="Grigoriev I.V."/>
            <person name="Stajich J.E."/>
            <person name="Kennedy P.G."/>
        </authorList>
    </citation>
    <scope>NUCLEOTIDE SEQUENCE</scope>
    <source>
        <strain evidence="1">FC203</strain>
    </source>
</reference>
<dbReference type="RefSeq" id="XP_041234383.1">
    <property type="nucleotide sequence ID" value="XM_041376417.1"/>
</dbReference>
<dbReference type="GeneID" id="64670715"/>
<proteinExistence type="predicted"/>